<dbReference type="GO" id="GO:0016020">
    <property type="term" value="C:membrane"/>
    <property type="evidence" value="ECO:0007669"/>
    <property type="project" value="UniProtKB-SubCell"/>
</dbReference>
<keyword evidence="2" id="KW-0812">Transmembrane</keyword>
<feature type="signal peptide" evidence="5">
    <location>
        <begin position="1"/>
        <end position="20"/>
    </location>
</feature>
<proteinExistence type="predicted"/>
<dbReference type="Proteomes" id="UP000829504">
    <property type="component" value="Chromosome"/>
</dbReference>
<dbReference type="SUPFAM" id="SSF74653">
    <property type="entry name" value="TolA/TonB C-terminal domain"/>
    <property type="match status" value="1"/>
</dbReference>
<accession>A0A0C1GSD4</accession>
<feature type="chain" id="PRO_5002146086" evidence="5">
    <location>
        <begin position="21"/>
        <end position="99"/>
    </location>
</feature>
<evidence type="ECO:0000256" key="4">
    <source>
        <dbReference type="ARBA" id="ARBA00023136"/>
    </source>
</evidence>
<evidence type="ECO:0000313" key="7">
    <source>
        <dbReference type="EMBL" id="KIC09185.1"/>
    </source>
</evidence>
<evidence type="ECO:0000256" key="3">
    <source>
        <dbReference type="ARBA" id="ARBA00022989"/>
    </source>
</evidence>
<dbReference type="Pfam" id="PF03544">
    <property type="entry name" value="TonB_C"/>
    <property type="match status" value="1"/>
</dbReference>
<dbReference type="InterPro" id="IPR006260">
    <property type="entry name" value="TonB/TolA_C"/>
</dbReference>
<dbReference type="EMBL" id="CP094242">
    <property type="protein sequence ID" value="UNV87712.1"/>
    <property type="molecule type" value="Genomic_DNA"/>
</dbReference>
<organism evidence="7 9">
    <name type="scientific">Morococcus cerebrosus</name>
    <dbReference type="NCBI Taxonomy" id="1056807"/>
    <lineage>
        <taxon>Bacteria</taxon>
        <taxon>Pseudomonadati</taxon>
        <taxon>Pseudomonadota</taxon>
        <taxon>Betaproteobacteria</taxon>
        <taxon>Neisseriales</taxon>
        <taxon>Neisseriaceae</taxon>
        <taxon>Morococcus</taxon>
    </lineage>
</organism>
<dbReference type="Gene3D" id="3.30.1150.10">
    <property type="match status" value="1"/>
</dbReference>
<keyword evidence="3" id="KW-1133">Transmembrane helix</keyword>
<dbReference type="PROSITE" id="PS52015">
    <property type="entry name" value="TONB_CTD"/>
    <property type="match status" value="1"/>
</dbReference>
<keyword evidence="4" id="KW-0472">Membrane</keyword>
<protein>
    <submittedName>
        <fullName evidence="7">Acyl carrier protein</fullName>
    </submittedName>
    <submittedName>
        <fullName evidence="8">Energy transducer TonB</fullName>
    </submittedName>
</protein>
<dbReference type="PATRIC" id="fig|1056807.3.peg.965"/>
<dbReference type="InterPro" id="IPR037682">
    <property type="entry name" value="TonB_C"/>
</dbReference>
<dbReference type="AlphaFoldDB" id="A0A0C1GSD4"/>
<evidence type="ECO:0000256" key="5">
    <source>
        <dbReference type="SAM" id="SignalP"/>
    </source>
</evidence>
<keyword evidence="5" id="KW-0732">Signal</keyword>
<evidence type="ECO:0000313" key="8">
    <source>
        <dbReference type="EMBL" id="UNV87712.1"/>
    </source>
</evidence>
<keyword evidence="10" id="KW-1185">Reference proteome</keyword>
<evidence type="ECO:0000256" key="2">
    <source>
        <dbReference type="ARBA" id="ARBA00022692"/>
    </source>
</evidence>
<dbReference type="NCBIfam" id="TIGR01352">
    <property type="entry name" value="tonB_Cterm"/>
    <property type="match status" value="1"/>
</dbReference>
<sequence length="99" mass="10580">MSIRAIIPALLLAFVLPAAAQTVNPAEYAPASKNTAQPIKPVKLSILVSPEGKAVEVSILESSGYEGLDETAVATAKKDKYKAAGYWVKYKGTIEFKNQ</sequence>
<evidence type="ECO:0000313" key="10">
    <source>
        <dbReference type="Proteomes" id="UP000829504"/>
    </source>
</evidence>
<dbReference type="Proteomes" id="UP000031390">
    <property type="component" value="Unassembled WGS sequence"/>
</dbReference>
<name>A0A0C1GSD4_9NEIS</name>
<feature type="domain" description="TonB C-terminal" evidence="6">
    <location>
        <begin position="14"/>
        <end position="99"/>
    </location>
</feature>
<evidence type="ECO:0000259" key="6">
    <source>
        <dbReference type="PROSITE" id="PS52015"/>
    </source>
</evidence>
<gene>
    <name evidence="7" type="ORF">MCC93_10000</name>
    <name evidence="8" type="ORF">MON37_01845</name>
</gene>
<dbReference type="EMBL" id="JUFZ01000039">
    <property type="protein sequence ID" value="KIC09185.1"/>
    <property type="molecule type" value="Genomic_DNA"/>
</dbReference>
<evidence type="ECO:0000256" key="1">
    <source>
        <dbReference type="ARBA" id="ARBA00004167"/>
    </source>
</evidence>
<evidence type="ECO:0000313" key="9">
    <source>
        <dbReference type="Proteomes" id="UP000031390"/>
    </source>
</evidence>
<reference evidence="7 9" key="1">
    <citation type="submission" date="2014-12" db="EMBL/GenBank/DDBJ databases">
        <title>Genome sequence of Morococcus cerebrosus.</title>
        <authorList>
            <person name="Shin S.-K."/>
            <person name="Yi H."/>
        </authorList>
    </citation>
    <scope>NUCLEOTIDE SEQUENCE [LARGE SCALE GENOMIC DNA]</scope>
    <source>
        <strain evidence="7 9">CIP 81.93</strain>
    </source>
</reference>
<dbReference type="GO" id="GO:0055085">
    <property type="term" value="P:transmembrane transport"/>
    <property type="evidence" value="ECO:0007669"/>
    <property type="project" value="InterPro"/>
</dbReference>
<reference evidence="8 10" key="2">
    <citation type="submission" date="2022-03" db="EMBL/GenBank/DDBJ databases">
        <title>Genome sequencing of Morococcus cerebrosus.</title>
        <authorList>
            <person name="Baek M.-G."/>
            <person name="Yi H."/>
        </authorList>
    </citation>
    <scope>NUCLEOTIDE SEQUENCE [LARGE SCALE GENOMIC DNA]</scope>
    <source>
        <strain evidence="8 10">CIP 81.93</strain>
    </source>
</reference>
<comment type="subcellular location">
    <subcellularLocation>
        <location evidence="1">Membrane</location>
        <topology evidence="1">Single-pass membrane protein</topology>
    </subcellularLocation>
</comment>
<dbReference type="RefSeq" id="WP_039406757.1">
    <property type="nucleotide sequence ID" value="NZ_CP094242.1"/>
</dbReference>